<keyword evidence="3" id="KW-1185">Reference proteome</keyword>
<dbReference type="AlphaFoldDB" id="M1DXP0"/>
<sequence>MGSFEEEKDEKGILITVIFAKVDLSLLKRPKGRKSGSRLRGVFLLSDLRKSLGCVVKWEFGILKIAHCFYASRYGGIIPARMVNTRFNGVRPVAPINAPAEESAARGRGQVRGRGRGRVAPNRDGVPVGDAPRNEAPHAYHEETSKLFYRSCRRDLRSPPTARAGGPWFTPETFPITQPKNLAKGRPTPGPTDHERKRRKEVKNPSSRTQQDSISYNPKWKDFSVEFVTRFRFSASRSRLDRGSVPDLQFSSISGESSFLEDNSHVIFQFSLF</sequence>
<accession>M1DXP0</accession>
<dbReference type="PaxDb" id="4113-PGSC0003DMT400096084"/>
<reference evidence="2" key="2">
    <citation type="submission" date="2015-06" db="UniProtKB">
        <authorList>
            <consortium name="EnsemblPlants"/>
        </authorList>
    </citation>
    <scope>IDENTIFICATION</scope>
    <source>
        <strain evidence="2">DM1-3 516 R44</strain>
    </source>
</reference>
<evidence type="ECO:0000313" key="2">
    <source>
        <dbReference type="EnsemblPlants" id="PGSC0003DMT400096084"/>
    </source>
</evidence>
<dbReference type="EnsemblPlants" id="PGSC0003DMT400096084">
    <property type="protein sequence ID" value="PGSC0003DMT400096084"/>
    <property type="gene ID" value="PGSC0003DMG400045655"/>
</dbReference>
<dbReference type="Gramene" id="PGSC0003DMT400096084">
    <property type="protein sequence ID" value="PGSC0003DMT400096084"/>
    <property type="gene ID" value="PGSC0003DMG400045655"/>
</dbReference>
<reference evidence="3" key="1">
    <citation type="journal article" date="2011" name="Nature">
        <title>Genome sequence and analysis of the tuber crop potato.</title>
        <authorList>
            <consortium name="The Potato Genome Sequencing Consortium"/>
        </authorList>
    </citation>
    <scope>NUCLEOTIDE SEQUENCE [LARGE SCALE GENOMIC DNA]</scope>
    <source>
        <strain evidence="3">cv. DM1-3 516 R44</strain>
    </source>
</reference>
<evidence type="ECO:0000256" key="1">
    <source>
        <dbReference type="SAM" id="MobiDB-lite"/>
    </source>
</evidence>
<dbReference type="Proteomes" id="UP000011115">
    <property type="component" value="Unassembled WGS sequence"/>
</dbReference>
<name>M1DXP0_SOLTU</name>
<dbReference type="HOGENOM" id="CLU_1020857_0_0_1"/>
<feature type="region of interest" description="Disordered" evidence="1">
    <location>
        <begin position="158"/>
        <end position="215"/>
    </location>
</feature>
<dbReference type="InParanoid" id="M1DXP0"/>
<organism evidence="2 3">
    <name type="scientific">Solanum tuberosum</name>
    <name type="common">Potato</name>
    <dbReference type="NCBI Taxonomy" id="4113"/>
    <lineage>
        <taxon>Eukaryota</taxon>
        <taxon>Viridiplantae</taxon>
        <taxon>Streptophyta</taxon>
        <taxon>Embryophyta</taxon>
        <taxon>Tracheophyta</taxon>
        <taxon>Spermatophyta</taxon>
        <taxon>Magnoliopsida</taxon>
        <taxon>eudicotyledons</taxon>
        <taxon>Gunneridae</taxon>
        <taxon>Pentapetalae</taxon>
        <taxon>asterids</taxon>
        <taxon>lamiids</taxon>
        <taxon>Solanales</taxon>
        <taxon>Solanaceae</taxon>
        <taxon>Solanoideae</taxon>
        <taxon>Solaneae</taxon>
        <taxon>Solanum</taxon>
    </lineage>
</organism>
<feature type="compositionally biased region" description="Polar residues" evidence="1">
    <location>
        <begin position="204"/>
        <end position="215"/>
    </location>
</feature>
<proteinExistence type="predicted"/>
<protein>
    <submittedName>
        <fullName evidence="2">Uncharacterized protein</fullName>
    </submittedName>
</protein>
<evidence type="ECO:0000313" key="3">
    <source>
        <dbReference type="Proteomes" id="UP000011115"/>
    </source>
</evidence>
<feature type="region of interest" description="Disordered" evidence="1">
    <location>
        <begin position="101"/>
        <end position="140"/>
    </location>
</feature>